<dbReference type="PANTHER" id="PTHR30349">
    <property type="entry name" value="PHAGE INTEGRASE-RELATED"/>
    <property type="match status" value="1"/>
</dbReference>
<dbReference type="GeneID" id="63187369"/>
<feature type="domain" description="Tyr recombinase" evidence="6">
    <location>
        <begin position="141"/>
        <end position="360"/>
    </location>
</feature>
<dbReference type="CDD" id="cd00397">
    <property type="entry name" value="DNA_BRE_C"/>
    <property type="match status" value="1"/>
</dbReference>
<gene>
    <name evidence="8" type="ORF">J0X25_08650</name>
</gene>
<dbReference type="PANTHER" id="PTHR30349:SF41">
    <property type="entry name" value="INTEGRASE_RECOMBINASE PROTEIN MJ0367-RELATED"/>
    <property type="match status" value="1"/>
</dbReference>
<dbReference type="InterPro" id="IPR002104">
    <property type="entry name" value="Integrase_catalytic"/>
</dbReference>
<keyword evidence="9" id="KW-1185">Reference proteome</keyword>
<dbReference type="InterPro" id="IPR050090">
    <property type="entry name" value="Tyrosine_recombinase_XerCD"/>
</dbReference>
<organism evidence="8 9">
    <name type="scientific">Haloterrigena alkaliphila</name>
    <dbReference type="NCBI Taxonomy" id="2816475"/>
    <lineage>
        <taxon>Archaea</taxon>
        <taxon>Methanobacteriati</taxon>
        <taxon>Methanobacteriota</taxon>
        <taxon>Stenosarchaea group</taxon>
        <taxon>Halobacteria</taxon>
        <taxon>Halobacteriales</taxon>
        <taxon>Natrialbaceae</taxon>
        <taxon>Haloterrigena</taxon>
    </lineage>
</organism>
<dbReference type="InterPro" id="IPR010998">
    <property type="entry name" value="Integrase_recombinase_N"/>
</dbReference>
<dbReference type="EMBL" id="CP071462">
    <property type="protein sequence ID" value="QSX01008.1"/>
    <property type="molecule type" value="Genomic_DNA"/>
</dbReference>
<evidence type="ECO:0000259" key="7">
    <source>
        <dbReference type="PROSITE" id="PS51900"/>
    </source>
</evidence>
<dbReference type="SUPFAM" id="SSF56349">
    <property type="entry name" value="DNA breaking-rejoining enzymes"/>
    <property type="match status" value="1"/>
</dbReference>
<dbReference type="KEGG" id="hakz:J0X25_08650"/>
<evidence type="ECO:0000313" key="9">
    <source>
        <dbReference type="Proteomes" id="UP000663203"/>
    </source>
</evidence>
<keyword evidence="2 4" id="KW-0238">DNA-binding</keyword>
<sequence>MSRTNRVPEIADETDTEKLLRQLQQATEATLEPTEPEEALELYVEDKARECRKSTVASHRSRLGFFVDWCAEQGIDNLNNLSARDLHEYRVWRREDLSVNTEKTQMDTLRVFVEWCETIDAVPSGLFKKIKSPSIPDEEAARETTLHVSDAKEIVEYLRRFEYASIEHVAWVLLTETGMRMGAARTLDVGDYRPDADKPHLDVVHRPETDTPIKNGPRGERRVGISDDVCAVVDDYLEHQRPVVTDDYGREPLLATVQGRIAKSTIRRYVYKRSRPCTIGRECPHDRDPDECEAAVDPDHASGCPSSVTPHPIRRGYITYLLQAGVPVDVISDRCNVSPKVIELHYDVRSEEDKMRQRREVLDEILRDGSGDR</sequence>
<name>A0A8A2VK62_9EURY</name>
<feature type="domain" description="Core-binding (CB)" evidence="7">
    <location>
        <begin position="34"/>
        <end position="117"/>
    </location>
</feature>
<accession>A0A8A2VK62</accession>
<dbReference type="GO" id="GO:0015074">
    <property type="term" value="P:DNA integration"/>
    <property type="evidence" value="ECO:0007669"/>
    <property type="project" value="UniProtKB-KW"/>
</dbReference>
<dbReference type="RefSeq" id="WP_207290722.1">
    <property type="nucleotide sequence ID" value="NZ_CP071462.1"/>
</dbReference>
<evidence type="ECO:0000256" key="1">
    <source>
        <dbReference type="ARBA" id="ARBA00022908"/>
    </source>
</evidence>
<protein>
    <submittedName>
        <fullName evidence="8">Site-specific integrase</fullName>
    </submittedName>
</protein>
<evidence type="ECO:0000259" key="6">
    <source>
        <dbReference type="PROSITE" id="PS51898"/>
    </source>
</evidence>
<dbReference type="Gene3D" id="1.10.443.10">
    <property type="entry name" value="Intergrase catalytic core"/>
    <property type="match status" value="1"/>
</dbReference>
<dbReference type="PROSITE" id="PS51898">
    <property type="entry name" value="TYR_RECOMBINASE"/>
    <property type="match status" value="1"/>
</dbReference>
<keyword evidence="1" id="KW-0229">DNA integration</keyword>
<keyword evidence="3" id="KW-0233">DNA recombination</keyword>
<evidence type="ECO:0000256" key="5">
    <source>
        <dbReference type="SAM" id="MobiDB-lite"/>
    </source>
</evidence>
<dbReference type="PROSITE" id="PS51900">
    <property type="entry name" value="CB"/>
    <property type="match status" value="1"/>
</dbReference>
<feature type="region of interest" description="Disordered" evidence="5">
    <location>
        <begin position="198"/>
        <end position="220"/>
    </location>
</feature>
<dbReference type="InterPro" id="IPR044068">
    <property type="entry name" value="CB"/>
</dbReference>
<dbReference type="InterPro" id="IPR011010">
    <property type="entry name" value="DNA_brk_join_enz"/>
</dbReference>
<evidence type="ECO:0000256" key="3">
    <source>
        <dbReference type="ARBA" id="ARBA00023172"/>
    </source>
</evidence>
<dbReference type="Gene3D" id="1.10.150.130">
    <property type="match status" value="1"/>
</dbReference>
<dbReference type="InterPro" id="IPR013762">
    <property type="entry name" value="Integrase-like_cat_sf"/>
</dbReference>
<dbReference type="GO" id="GO:0006310">
    <property type="term" value="P:DNA recombination"/>
    <property type="evidence" value="ECO:0007669"/>
    <property type="project" value="UniProtKB-KW"/>
</dbReference>
<dbReference type="AlphaFoldDB" id="A0A8A2VK62"/>
<dbReference type="Proteomes" id="UP000663203">
    <property type="component" value="Chromosome"/>
</dbReference>
<evidence type="ECO:0000256" key="2">
    <source>
        <dbReference type="ARBA" id="ARBA00023125"/>
    </source>
</evidence>
<evidence type="ECO:0000313" key="8">
    <source>
        <dbReference type="EMBL" id="QSX01008.1"/>
    </source>
</evidence>
<reference evidence="8 9" key="1">
    <citation type="submission" date="2021-03" db="EMBL/GenBank/DDBJ databases">
        <title>Haloterrigena longa sp. nov. and Haloterrigena limicola sp. nov., extremely halophilic archaea isolated from a salt lake.</title>
        <authorList>
            <person name="Henglin C."/>
        </authorList>
    </citation>
    <scope>NUCLEOTIDE SEQUENCE [LARGE SCALE GENOMIC DNA]</scope>
    <source>
        <strain evidence="8 9">KZCA68</strain>
    </source>
</reference>
<evidence type="ECO:0000256" key="4">
    <source>
        <dbReference type="PROSITE-ProRule" id="PRU01248"/>
    </source>
</evidence>
<proteinExistence type="predicted"/>
<dbReference type="GO" id="GO:0003677">
    <property type="term" value="F:DNA binding"/>
    <property type="evidence" value="ECO:0007669"/>
    <property type="project" value="UniProtKB-UniRule"/>
</dbReference>